<name>A0ABW9RNW4_9BACT</name>
<dbReference type="PRINTS" id="PR01438">
    <property type="entry name" value="UNVRSLSTRESS"/>
</dbReference>
<organism evidence="3 4">
    <name type="scientific">Fulvivirga kasyanovii</name>
    <dbReference type="NCBI Taxonomy" id="396812"/>
    <lineage>
        <taxon>Bacteria</taxon>
        <taxon>Pseudomonadati</taxon>
        <taxon>Bacteroidota</taxon>
        <taxon>Cytophagia</taxon>
        <taxon>Cytophagales</taxon>
        <taxon>Fulvivirgaceae</taxon>
        <taxon>Fulvivirga</taxon>
    </lineage>
</organism>
<dbReference type="EMBL" id="SMLW01000528">
    <property type="protein sequence ID" value="MTI25611.1"/>
    <property type="molecule type" value="Genomic_DNA"/>
</dbReference>
<accession>A0ABW9RNW4</accession>
<dbReference type="Pfam" id="PF00582">
    <property type="entry name" value="Usp"/>
    <property type="match status" value="1"/>
</dbReference>
<dbReference type="InterPro" id="IPR014729">
    <property type="entry name" value="Rossmann-like_a/b/a_fold"/>
</dbReference>
<dbReference type="InterPro" id="IPR006015">
    <property type="entry name" value="Universal_stress_UspA"/>
</dbReference>
<protein>
    <submittedName>
        <fullName evidence="3">Universal stress protein</fullName>
    </submittedName>
</protein>
<dbReference type="RefSeq" id="WP_155171890.1">
    <property type="nucleotide sequence ID" value="NZ_BAAAFL010000022.1"/>
</dbReference>
<dbReference type="PANTHER" id="PTHR46268">
    <property type="entry name" value="STRESS RESPONSE PROTEIN NHAX"/>
    <property type="match status" value="1"/>
</dbReference>
<dbReference type="PANTHER" id="PTHR46268:SF6">
    <property type="entry name" value="UNIVERSAL STRESS PROTEIN UP12"/>
    <property type="match status" value="1"/>
</dbReference>
<feature type="domain" description="UspA" evidence="2">
    <location>
        <begin position="2"/>
        <end position="145"/>
    </location>
</feature>
<dbReference type="CDD" id="cd00293">
    <property type="entry name" value="USP-like"/>
    <property type="match status" value="2"/>
</dbReference>
<evidence type="ECO:0000256" key="1">
    <source>
        <dbReference type="ARBA" id="ARBA00008791"/>
    </source>
</evidence>
<evidence type="ECO:0000259" key="2">
    <source>
        <dbReference type="Pfam" id="PF00582"/>
    </source>
</evidence>
<gene>
    <name evidence="3" type="ORF">E1163_11715</name>
</gene>
<dbReference type="InterPro" id="IPR006016">
    <property type="entry name" value="UspA"/>
</dbReference>
<evidence type="ECO:0000313" key="4">
    <source>
        <dbReference type="Proteomes" id="UP000798808"/>
    </source>
</evidence>
<dbReference type="Gene3D" id="3.40.50.620">
    <property type="entry name" value="HUPs"/>
    <property type="match status" value="2"/>
</dbReference>
<sequence length="281" mass="31994">MNKILCPVDFSDTSLNAIEFAVEIGKKFHSTVTLVHVFTESDFNKIVGEASIGRSFKELLGMATTKLKTLADQINEDYKPEGLLNCDYQMELGELTDRILDMITEGQYDLIVMGTTGISRVQGVFFGSNTEDVIEKAKVPVLCVPKSASYSGFNKIVYASDFMKEDRMAIQEVISFATLFDARISVLHINLRDDEENYNEFIEELKSFIQYKKINFVNKRFKDDIGLGIEEFMQDENSDLLVVYKKHRGFLGSMFHKSLTKTLSYSTDKPFLVLKLENNID</sequence>
<keyword evidence="4" id="KW-1185">Reference proteome</keyword>
<comment type="similarity">
    <text evidence="1">Belongs to the universal stress protein A family.</text>
</comment>
<reference evidence="3 4" key="1">
    <citation type="submission" date="2019-02" db="EMBL/GenBank/DDBJ databases">
        <authorList>
            <person name="Goldberg S.R."/>
            <person name="Haltli B.A."/>
            <person name="Correa H."/>
            <person name="Russell K.G."/>
        </authorList>
    </citation>
    <scope>NUCLEOTIDE SEQUENCE [LARGE SCALE GENOMIC DNA]</scope>
    <source>
        <strain evidence="3 4">JCM 16186</strain>
    </source>
</reference>
<dbReference type="Proteomes" id="UP000798808">
    <property type="component" value="Unassembled WGS sequence"/>
</dbReference>
<dbReference type="SUPFAM" id="SSF52402">
    <property type="entry name" value="Adenine nucleotide alpha hydrolases-like"/>
    <property type="match status" value="2"/>
</dbReference>
<evidence type="ECO:0000313" key="3">
    <source>
        <dbReference type="EMBL" id="MTI25611.1"/>
    </source>
</evidence>
<proteinExistence type="inferred from homology"/>
<comment type="caution">
    <text evidence="3">The sequence shown here is derived from an EMBL/GenBank/DDBJ whole genome shotgun (WGS) entry which is preliminary data.</text>
</comment>